<protein>
    <submittedName>
        <fullName evidence="3">Ppx/GppA family phosphatase</fullName>
    </submittedName>
</protein>
<dbReference type="RefSeq" id="WP_101637091.1">
    <property type="nucleotide sequence ID" value="NZ_CAMPWA010000016.1"/>
</dbReference>
<organism evidence="3 4">
    <name type="scientific">Campylobacter ureolyticus</name>
    <dbReference type="NCBI Taxonomy" id="827"/>
    <lineage>
        <taxon>Bacteria</taxon>
        <taxon>Pseudomonadati</taxon>
        <taxon>Campylobacterota</taxon>
        <taxon>Epsilonproteobacteria</taxon>
        <taxon>Campylobacterales</taxon>
        <taxon>Campylobacteraceae</taxon>
        <taxon>Campylobacter</taxon>
    </lineage>
</organism>
<proteinExistence type="predicted"/>
<dbReference type="AlphaFoldDB" id="A0A2I1NAW4"/>
<accession>A0A2I1NAW4</accession>
<dbReference type="InterPro" id="IPR043129">
    <property type="entry name" value="ATPase_NBD"/>
</dbReference>
<dbReference type="GO" id="GO:0016462">
    <property type="term" value="F:pyrophosphatase activity"/>
    <property type="evidence" value="ECO:0007669"/>
    <property type="project" value="TreeGrafter"/>
</dbReference>
<dbReference type="InterPro" id="IPR050273">
    <property type="entry name" value="GppA/Ppx_hydrolase"/>
</dbReference>
<evidence type="ECO:0000259" key="2">
    <source>
        <dbReference type="Pfam" id="PF21447"/>
    </source>
</evidence>
<sequence length="482" mass="54490">MTKKVAVIDLGSNSARMVIFGRTSRLGFYILGEYKMKVRLGEGAYEHSGIIQEDAMKKCFGAFVEFRKILNRYKIQKILAVGTSALRDAKNANEFINMVKKLGISLKVVDGDMEAYYGGFGAARLVKYPDNATTIDIGGGSTELAKIQSGKVVKTLSLNLGTVRLKELFYDKENLNGLDKFVKELTDKIPKDFQNNTIISIGGSLRAISNAIIQRKNYPLKMVHGFSYNYEREKSFIEKIYSSKISDLGSFFIKKDRFDTIRGGAYIFKKVADILKAKEIITSGVGVREGVFLTNLIGKNAKFPGNFNPSLKSLQDRFITQNRPNITKFSKELFYTLKSLHKVSENYINELLTASKLTDIGRKIGFYSKHLNANFIILNALNYGYTHKEKALIATIIKQNGKKSMSQIEYEELKELLPDENSVIWLSFILKLATVLDYSDIKNVSLSYKNKTLEIYGLKEDEYIKDTIKKMQKPGIFAITFN</sequence>
<dbReference type="EMBL" id="PKHU01000003">
    <property type="protein sequence ID" value="PKZ29523.1"/>
    <property type="molecule type" value="Genomic_DNA"/>
</dbReference>
<name>A0A2I1NAW4_9BACT</name>
<reference evidence="3 4" key="1">
    <citation type="submission" date="2017-12" db="EMBL/GenBank/DDBJ databases">
        <title>Phylogenetic diversity of female urinary microbiome.</title>
        <authorList>
            <person name="Thomas-White K."/>
            <person name="Wolfe A.J."/>
        </authorList>
    </citation>
    <scope>NUCLEOTIDE SEQUENCE [LARGE SCALE GENOMIC DNA]</scope>
    <source>
        <strain evidence="3 4">UMB0112</strain>
    </source>
</reference>
<evidence type="ECO:0000259" key="1">
    <source>
        <dbReference type="Pfam" id="PF02541"/>
    </source>
</evidence>
<dbReference type="CDD" id="cd24052">
    <property type="entry name" value="ASKHA_NBD_HpPPX-GppA-like"/>
    <property type="match status" value="1"/>
</dbReference>
<dbReference type="SUPFAM" id="SSF109604">
    <property type="entry name" value="HD-domain/PDEase-like"/>
    <property type="match status" value="1"/>
</dbReference>
<gene>
    <name evidence="3" type="ORF">CYJ41_03970</name>
</gene>
<dbReference type="PANTHER" id="PTHR30005">
    <property type="entry name" value="EXOPOLYPHOSPHATASE"/>
    <property type="match status" value="1"/>
</dbReference>
<evidence type="ECO:0000313" key="3">
    <source>
        <dbReference type="EMBL" id="PKZ29523.1"/>
    </source>
</evidence>
<dbReference type="InterPro" id="IPR003695">
    <property type="entry name" value="Ppx_GppA_N"/>
</dbReference>
<dbReference type="InterPro" id="IPR048950">
    <property type="entry name" value="Ppx_GppA_C"/>
</dbReference>
<dbReference type="Pfam" id="PF21447">
    <property type="entry name" value="Ppx-GppA_III"/>
    <property type="match status" value="1"/>
</dbReference>
<evidence type="ECO:0000313" key="4">
    <source>
        <dbReference type="Proteomes" id="UP000234639"/>
    </source>
</evidence>
<dbReference type="Proteomes" id="UP000234639">
    <property type="component" value="Unassembled WGS sequence"/>
</dbReference>
<dbReference type="Gene3D" id="3.30.420.40">
    <property type="match status" value="1"/>
</dbReference>
<feature type="domain" description="Ppx/GppA phosphatase N-terminal" evidence="1">
    <location>
        <begin position="24"/>
        <end position="295"/>
    </location>
</feature>
<dbReference type="Pfam" id="PF02541">
    <property type="entry name" value="Ppx-GppA"/>
    <property type="match status" value="1"/>
</dbReference>
<comment type="caution">
    <text evidence="3">The sequence shown here is derived from an EMBL/GenBank/DDBJ whole genome shotgun (WGS) entry which is preliminary data.</text>
</comment>
<dbReference type="Gene3D" id="1.10.3210.10">
    <property type="entry name" value="Hypothetical protein af1432"/>
    <property type="match status" value="1"/>
</dbReference>
<dbReference type="Gene3D" id="3.30.420.150">
    <property type="entry name" value="Exopolyphosphatase. Domain 2"/>
    <property type="match status" value="1"/>
</dbReference>
<dbReference type="PANTHER" id="PTHR30005:SF0">
    <property type="entry name" value="RETROGRADE REGULATION PROTEIN 2"/>
    <property type="match status" value="1"/>
</dbReference>
<dbReference type="SUPFAM" id="SSF53067">
    <property type="entry name" value="Actin-like ATPase domain"/>
    <property type="match status" value="2"/>
</dbReference>
<feature type="domain" description="Ppx/GppA phosphatase C-terminal" evidence="2">
    <location>
        <begin position="324"/>
        <end position="447"/>
    </location>
</feature>